<evidence type="ECO:0000256" key="1">
    <source>
        <dbReference type="SAM" id="MobiDB-lite"/>
    </source>
</evidence>
<name>A0AAE3ALE1_9FIRM</name>
<sequence>MRKKRIGKIGYRICAVLAAAVSLWCMGDNLWPVVKENGAAWALRAAGLQAATSQEVPQAEASPAPQKEAVKETEPEATSLPTATPVPVQEETDTELPVLPAPTPDPERETAAVAATFMGGGEEINGFFVKDTSDSGLDLSEEILIDPDVHVKRDGSPVVLFYSTHTSEAYLQYESDWYYRDESFRTEEEEKSVVAVAKRAKDVIEAGGFGVIHDTTRFDETYSGSYQRSMDAMQENLLKYPTIQITVDVHRDAFGEEDDGTRYKPVAEVNGENAAQIMIMAGCDLSEDPLFPDWRENLHLALRLQQKGDLLYPGLFRPLFFAQRNYNMHATHGSLLVEVGTEVNTQREADYAGELLGETILAVLNDIAEE</sequence>
<proteinExistence type="predicted"/>
<gene>
    <name evidence="2" type="ORF">LKD31_07700</name>
</gene>
<accession>A0AAE3ALE1</accession>
<reference evidence="2" key="1">
    <citation type="submission" date="2021-10" db="EMBL/GenBank/DDBJ databases">
        <title>Anaerobic single-cell dispensing facilitates the cultivation of human gut bacteria.</title>
        <authorList>
            <person name="Afrizal A."/>
        </authorList>
    </citation>
    <scope>NUCLEOTIDE SEQUENCE</scope>
    <source>
        <strain evidence="2">CLA-AA-H250</strain>
    </source>
</reference>
<feature type="region of interest" description="Disordered" evidence="1">
    <location>
        <begin position="53"/>
        <end position="91"/>
    </location>
</feature>
<dbReference type="Pfam" id="PF07454">
    <property type="entry name" value="SpoIIP"/>
    <property type="match status" value="1"/>
</dbReference>
<evidence type="ECO:0000313" key="3">
    <source>
        <dbReference type="Proteomes" id="UP001199424"/>
    </source>
</evidence>
<dbReference type="AlphaFoldDB" id="A0AAE3ALE1"/>
<protein>
    <submittedName>
        <fullName evidence="2">Stage II sporulation protein P</fullName>
    </submittedName>
</protein>
<dbReference type="Proteomes" id="UP001199424">
    <property type="component" value="Unassembled WGS sequence"/>
</dbReference>
<evidence type="ECO:0000313" key="2">
    <source>
        <dbReference type="EMBL" id="MCC2136900.1"/>
    </source>
</evidence>
<comment type="caution">
    <text evidence="2">The sequence shown here is derived from an EMBL/GenBank/DDBJ whole genome shotgun (WGS) entry which is preliminary data.</text>
</comment>
<dbReference type="NCBIfam" id="TIGR02867">
    <property type="entry name" value="spore_II_P"/>
    <property type="match status" value="1"/>
</dbReference>
<keyword evidence="3" id="KW-1185">Reference proteome</keyword>
<dbReference type="EMBL" id="JAJEQC010000006">
    <property type="protein sequence ID" value="MCC2136900.1"/>
    <property type="molecule type" value="Genomic_DNA"/>
</dbReference>
<organism evidence="2 3">
    <name type="scientific">Hominenteromicrobium mulieris</name>
    <dbReference type="NCBI Taxonomy" id="2885357"/>
    <lineage>
        <taxon>Bacteria</taxon>
        <taxon>Bacillati</taxon>
        <taxon>Bacillota</taxon>
        <taxon>Clostridia</taxon>
        <taxon>Eubacteriales</taxon>
        <taxon>Oscillospiraceae</taxon>
        <taxon>Hominenteromicrobium</taxon>
    </lineage>
</organism>
<dbReference type="RefSeq" id="WP_308449256.1">
    <property type="nucleotide sequence ID" value="NZ_JAJEQC010000006.1"/>
</dbReference>
<dbReference type="InterPro" id="IPR010897">
    <property type="entry name" value="Spore_II_P"/>
</dbReference>